<sequence length="83" mass="9046">MQVVRYSVSRPGSDYQLNSLAQLSTNQIMTSSAAKAGDLKASTDAIWTTNEKHGGVKVSYFRACLSQSNTFKVNEVGMVIPIF</sequence>
<proteinExistence type="predicted"/>
<reference evidence="1 2" key="2">
    <citation type="submission" date="2018-11" db="EMBL/GenBank/DDBJ databases">
        <authorList>
            <consortium name="Pathogen Informatics"/>
        </authorList>
    </citation>
    <scope>NUCLEOTIDE SEQUENCE [LARGE SCALE GENOMIC DNA]</scope>
</reference>
<name>A0A0R3S9C0_HYMDI</name>
<gene>
    <name evidence="1" type="ORF">HDID_LOCUS830</name>
</gene>
<organism evidence="3">
    <name type="scientific">Hymenolepis diminuta</name>
    <name type="common">Rat tapeworm</name>
    <dbReference type="NCBI Taxonomy" id="6216"/>
    <lineage>
        <taxon>Eukaryota</taxon>
        <taxon>Metazoa</taxon>
        <taxon>Spiralia</taxon>
        <taxon>Lophotrochozoa</taxon>
        <taxon>Platyhelminthes</taxon>
        <taxon>Cestoda</taxon>
        <taxon>Eucestoda</taxon>
        <taxon>Cyclophyllidea</taxon>
        <taxon>Hymenolepididae</taxon>
        <taxon>Hymenolepis</taxon>
    </lineage>
</organism>
<dbReference type="AlphaFoldDB" id="A0A0R3S9C0"/>
<dbReference type="EMBL" id="UYSG01000124">
    <property type="protein sequence ID" value="VDL18291.1"/>
    <property type="molecule type" value="Genomic_DNA"/>
</dbReference>
<reference evidence="3" key="1">
    <citation type="submission" date="2017-02" db="UniProtKB">
        <authorList>
            <consortium name="WormBaseParasite"/>
        </authorList>
    </citation>
    <scope>IDENTIFICATION</scope>
</reference>
<evidence type="ECO:0000313" key="1">
    <source>
        <dbReference type="EMBL" id="VDL18291.1"/>
    </source>
</evidence>
<evidence type="ECO:0000313" key="2">
    <source>
        <dbReference type="Proteomes" id="UP000274504"/>
    </source>
</evidence>
<dbReference type="Proteomes" id="UP000274504">
    <property type="component" value="Unassembled WGS sequence"/>
</dbReference>
<protein>
    <submittedName>
        <fullName evidence="3">RNAse_A_bac domain-containing protein</fullName>
    </submittedName>
</protein>
<dbReference type="WBParaSite" id="HDID_0000082901-mRNA-1">
    <property type="protein sequence ID" value="HDID_0000082901-mRNA-1"/>
    <property type="gene ID" value="HDID_0000082901"/>
</dbReference>
<accession>A0A0R3S9C0</accession>
<evidence type="ECO:0000313" key="3">
    <source>
        <dbReference type="WBParaSite" id="HDID_0000082901-mRNA-1"/>
    </source>
</evidence>